<dbReference type="Proteomes" id="UP000192721">
    <property type="component" value="Unassembled WGS sequence"/>
</dbReference>
<dbReference type="AlphaFoldDB" id="A0A1W0D8A4"/>
<keyword evidence="1" id="KW-0472">Membrane</keyword>
<dbReference type="RefSeq" id="WP_043641866.1">
    <property type="nucleotide sequence ID" value="NZ_CP109905.1"/>
</dbReference>
<dbReference type="InterPro" id="IPR018681">
    <property type="entry name" value="DUF2165_transmembrane"/>
</dbReference>
<evidence type="ECO:0000256" key="1">
    <source>
        <dbReference type="SAM" id="Phobius"/>
    </source>
</evidence>
<evidence type="ECO:0000313" key="2">
    <source>
        <dbReference type="EMBL" id="OQS43226.1"/>
    </source>
</evidence>
<evidence type="ECO:0000313" key="3">
    <source>
        <dbReference type="Proteomes" id="UP000192721"/>
    </source>
</evidence>
<name>A0A1W0D8A4_9NEIS</name>
<feature type="transmembrane region" description="Helical" evidence="1">
    <location>
        <begin position="74"/>
        <end position="94"/>
    </location>
</feature>
<evidence type="ECO:0008006" key="4">
    <source>
        <dbReference type="Google" id="ProtNLM"/>
    </source>
</evidence>
<comment type="caution">
    <text evidence="2">The sequence shown here is derived from an EMBL/GenBank/DDBJ whole genome shotgun (WGS) entry which is preliminary data.</text>
</comment>
<dbReference type="Pfam" id="PF09933">
    <property type="entry name" value="DUF2165"/>
    <property type="match status" value="1"/>
</dbReference>
<keyword evidence="1" id="KW-0812">Transmembrane</keyword>
<organism evidence="2 3">
    <name type="scientific">Chromobacterium haemolyticum</name>
    <dbReference type="NCBI Taxonomy" id="394935"/>
    <lineage>
        <taxon>Bacteria</taxon>
        <taxon>Pseudomonadati</taxon>
        <taxon>Pseudomonadota</taxon>
        <taxon>Betaproteobacteria</taxon>
        <taxon>Neisseriales</taxon>
        <taxon>Chromobacteriaceae</taxon>
        <taxon>Chromobacterium</taxon>
    </lineage>
</organism>
<dbReference type="EMBL" id="MUKV01000003">
    <property type="protein sequence ID" value="OQS43226.1"/>
    <property type="molecule type" value="Genomic_DNA"/>
</dbReference>
<sequence>MRLPSLRRAQQCFKSLLALSIALFGLLAASGNILDYDSNWQFVRHVLAMDSMEPWFNGQALKGRAVTHPGWQQAAYLAIIAGELAFGLICAWGGGAMLRGALCGREEAYLRGKTLFTLGCIPALLVWYTGFAVIGGEYFAMWASQWNGQMKAYAFIGFILLSLAYLSQPEAAER</sequence>
<proteinExistence type="predicted"/>
<keyword evidence="1" id="KW-1133">Transmembrane helix</keyword>
<reference evidence="2 3" key="1">
    <citation type="submission" date="2017-02" db="EMBL/GenBank/DDBJ databases">
        <title>Chromobacterium haemolyticum H5244.</title>
        <authorList>
            <person name="Gulvik C.A."/>
        </authorList>
    </citation>
    <scope>NUCLEOTIDE SEQUENCE [LARGE SCALE GENOMIC DNA]</scope>
    <source>
        <strain evidence="2 3">H5244</strain>
    </source>
</reference>
<feature type="transmembrane region" description="Helical" evidence="1">
    <location>
        <begin position="152"/>
        <end position="168"/>
    </location>
</feature>
<gene>
    <name evidence="2" type="ORF">B0T45_04505</name>
</gene>
<accession>A0A1W0D8A4</accession>
<protein>
    <recommendedName>
        <fullName evidence="4">DUF2165 domain-containing protein</fullName>
    </recommendedName>
</protein>
<feature type="transmembrane region" description="Helical" evidence="1">
    <location>
        <begin position="115"/>
        <end position="140"/>
    </location>
</feature>